<dbReference type="Pfam" id="PF01814">
    <property type="entry name" value="Hemerythrin"/>
    <property type="match status" value="1"/>
</dbReference>
<dbReference type="KEGG" id="spha:D3Y57_08480"/>
<gene>
    <name evidence="3" type="ORF">D3Y57_08480</name>
</gene>
<evidence type="ECO:0000256" key="1">
    <source>
        <dbReference type="SAM" id="MobiDB-lite"/>
    </source>
</evidence>
<dbReference type="RefSeq" id="WP_121155640.1">
    <property type="nucleotide sequence ID" value="NZ_CP032829.1"/>
</dbReference>
<dbReference type="PANTHER" id="PTHR35585">
    <property type="entry name" value="HHE DOMAIN PROTEIN (AFU_ORTHOLOGUE AFUA_4G00730)"/>
    <property type="match status" value="1"/>
</dbReference>
<dbReference type="EMBL" id="CP032829">
    <property type="protein sequence ID" value="AYJ87847.1"/>
    <property type="molecule type" value="Genomic_DNA"/>
</dbReference>
<accession>A0A494TEB2</accession>
<proteinExistence type="predicted"/>
<feature type="region of interest" description="Disordered" evidence="1">
    <location>
        <begin position="1"/>
        <end position="31"/>
    </location>
</feature>
<dbReference type="Gene3D" id="1.20.120.520">
    <property type="entry name" value="nmb1532 protein domain like"/>
    <property type="match status" value="1"/>
</dbReference>
<name>A0A494TEB2_SPHPE</name>
<keyword evidence="4" id="KW-1185">Reference proteome</keyword>
<dbReference type="PANTHER" id="PTHR35585:SF1">
    <property type="entry name" value="HHE DOMAIN PROTEIN (AFU_ORTHOLOGUE AFUA_4G00730)"/>
    <property type="match status" value="1"/>
</dbReference>
<evidence type="ECO:0000259" key="2">
    <source>
        <dbReference type="Pfam" id="PF01814"/>
    </source>
</evidence>
<sequence>MATQTTERAKAAPKPRTTRTRANGSKSDGGSTGALIGAAAAGVALGVAAMIGRKVAVQAPTVLAGDWDDALAAEHAATLKIFDAIEATTRDNTTKRAILLAQLKHALAKHALQEENAVYPALRDAGEVEAADHLNKDHGYVKQYLYELTNCPRDSERFLEIVRKFRVDLEKHVAEEENTLFPSLKAKLSEEANRALTKAMNKEGFKLA</sequence>
<evidence type="ECO:0000313" key="3">
    <source>
        <dbReference type="EMBL" id="AYJ87847.1"/>
    </source>
</evidence>
<feature type="compositionally biased region" description="Polar residues" evidence="1">
    <location>
        <begin position="20"/>
        <end position="29"/>
    </location>
</feature>
<dbReference type="InterPro" id="IPR012312">
    <property type="entry name" value="Hemerythrin-like"/>
</dbReference>
<dbReference type="AlphaFoldDB" id="A0A494TEB2"/>
<reference evidence="3 4" key="1">
    <citation type="submission" date="2018-09" db="EMBL/GenBank/DDBJ databases">
        <title>Sphingomonas peninsula sp. nov., isolated from fildes peninsula, Antarctic soil.</title>
        <authorList>
            <person name="Yingchao G."/>
        </authorList>
    </citation>
    <scope>NUCLEOTIDE SEQUENCE [LARGE SCALE GENOMIC DNA]</scope>
    <source>
        <strain evidence="3 4">YZ-8</strain>
    </source>
</reference>
<dbReference type="Proteomes" id="UP000276254">
    <property type="component" value="Chromosome"/>
</dbReference>
<feature type="domain" description="Hemerythrin-like" evidence="2">
    <location>
        <begin position="69"/>
        <end position="182"/>
    </location>
</feature>
<evidence type="ECO:0000313" key="4">
    <source>
        <dbReference type="Proteomes" id="UP000276254"/>
    </source>
</evidence>
<protein>
    <submittedName>
        <fullName evidence="3">Hemerythrin domain-containing protein</fullName>
    </submittedName>
</protein>
<organism evidence="3 4">
    <name type="scientific">Sphingomonas paeninsulae</name>
    <dbReference type="NCBI Taxonomy" id="2319844"/>
    <lineage>
        <taxon>Bacteria</taxon>
        <taxon>Pseudomonadati</taxon>
        <taxon>Pseudomonadota</taxon>
        <taxon>Alphaproteobacteria</taxon>
        <taxon>Sphingomonadales</taxon>
        <taxon>Sphingomonadaceae</taxon>
        <taxon>Sphingomonas</taxon>
    </lineage>
</organism>
<dbReference type="OrthoDB" id="7210157at2"/>